<name>A0A2K9LUD3_9GAMM</name>
<feature type="domain" description="TM2" evidence="6">
    <location>
        <begin position="12"/>
        <end position="59"/>
    </location>
</feature>
<keyword evidence="8" id="KW-1185">Reference proteome</keyword>
<sequence length="78" mass="8572">MPAEGKRIRSRRKILPALLLCLVFGFFGTHRFYTGKVGTGILQMLTLGGLGLWVLIDAVILISGKFRDAEGAPLKDWA</sequence>
<keyword evidence="3 5" id="KW-1133">Transmembrane helix</keyword>
<evidence type="ECO:0000256" key="2">
    <source>
        <dbReference type="ARBA" id="ARBA00022692"/>
    </source>
</evidence>
<dbReference type="InterPro" id="IPR050932">
    <property type="entry name" value="TM2D1-3-like"/>
</dbReference>
<dbReference type="PANTHER" id="PTHR21016:SF25">
    <property type="entry name" value="TM2 DOMAIN-CONTAINING PROTEIN DDB_G0277895-RELATED"/>
    <property type="match status" value="1"/>
</dbReference>
<dbReference type="PANTHER" id="PTHR21016">
    <property type="entry name" value="BETA-AMYLOID BINDING PROTEIN-RELATED"/>
    <property type="match status" value="1"/>
</dbReference>
<accession>A0A2K9LUD3</accession>
<evidence type="ECO:0000313" key="7">
    <source>
        <dbReference type="EMBL" id="AUM14444.1"/>
    </source>
</evidence>
<dbReference type="AlphaFoldDB" id="A0A2K9LUD3"/>
<dbReference type="InterPro" id="IPR007829">
    <property type="entry name" value="TM2"/>
</dbReference>
<keyword evidence="2 5" id="KW-0812">Transmembrane</keyword>
<dbReference type="EMBL" id="CP022684">
    <property type="protein sequence ID" value="AUM14444.1"/>
    <property type="molecule type" value="Genomic_DNA"/>
</dbReference>
<comment type="subcellular location">
    <subcellularLocation>
        <location evidence="1">Membrane</location>
        <topology evidence="1">Multi-pass membrane protein</topology>
    </subcellularLocation>
</comment>
<dbReference type="KEGG" id="kak:Kalk_19315"/>
<evidence type="ECO:0000256" key="4">
    <source>
        <dbReference type="ARBA" id="ARBA00023136"/>
    </source>
</evidence>
<reference evidence="8" key="1">
    <citation type="submission" date="2017-08" db="EMBL/GenBank/DDBJ databases">
        <title>Direct submision.</title>
        <authorList>
            <person name="Kim S.-J."/>
            <person name="Rhee S.-K."/>
        </authorList>
    </citation>
    <scope>NUCLEOTIDE SEQUENCE [LARGE SCALE GENOMIC DNA]</scope>
    <source>
        <strain evidence="8">GI5</strain>
    </source>
</reference>
<dbReference type="RefSeq" id="WP_101895818.1">
    <property type="nucleotide sequence ID" value="NZ_CP022684.1"/>
</dbReference>
<dbReference type="OrthoDB" id="2004788at2"/>
<evidence type="ECO:0000259" key="6">
    <source>
        <dbReference type="Pfam" id="PF05154"/>
    </source>
</evidence>
<dbReference type="GO" id="GO:0016020">
    <property type="term" value="C:membrane"/>
    <property type="evidence" value="ECO:0007669"/>
    <property type="project" value="UniProtKB-SubCell"/>
</dbReference>
<proteinExistence type="predicted"/>
<feature type="transmembrane region" description="Helical" evidence="5">
    <location>
        <begin position="41"/>
        <end position="62"/>
    </location>
</feature>
<evidence type="ECO:0000256" key="1">
    <source>
        <dbReference type="ARBA" id="ARBA00004141"/>
    </source>
</evidence>
<protein>
    <recommendedName>
        <fullName evidence="6">TM2 domain-containing protein</fullName>
    </recommendedName>
</protein>
<evidence type="ECO:0000256" key="5">
    <source>
        <dbReference type="SAM" id="Phobius"/>
    </source>
</evidence>
<gene>
    <name evidence="7" type="ORF">Kalk_19315</name>
</gene>
<evidence type="ECO:0000256" key="3">
    <source>
        <dbReference type="ARBA" id="ARBA00022989"/>
    </source>
</evidence>
<dbReference type="Pfam" id="PF05154">
    <property type="entry name" value="TM2"/>
    <property type="match status" value="1"/>
</dbReference>
<dbReference type="Proteomes" id="UP000235116">
    <property type="component" value="Chromosome"/>
</dbReference>
<keyword evidence="4 5" id="KW-0472">Membrane</keyword>
<evidence type="ECO:0000313" key="8">
    <source>
        <dbReference type="Proteomes" id="UP000235116"/>
    </source>
</evidence>
<organism evidence="7 8">
    <name type="scientific">Ketobacter alkanivorans</name>
    <dbReference type="NCBI Taxonomy" id="1917421"/>
    <lineage>
        <taxon>Bacteria</taxon>
        <taxon>Pseudomonadati</taxon>
        <taxon>Pseudomonadota</taxon>
        <taxon>Gammaproteobacteria</taxon>
        <taxon>Pseudomonadales</taxon>
        <taxon>Ketobacteraceae</taxon>
        <taxon>Ketobacter</taxon>
    </lineage>
</organism>